<reference evidence="2" key="1">
    <citation type="journal article" date="2020" name="Nature">
        <title>Giant virus diversity and host interactions through global metagenomics.</title>
        <authorList>
            <person name="Schulz F."/>
            <person name="Roux S."/>
            <person name="Paez-Espino D."/>
            <person name="Jungbluth S."/>
            <person name="Walsh D.A."/>
            <person name="Denef V.J."/>
            <person name="McMahon K.D."/>
            <person name="Konstantinidis K.T."/>
            <person name="Eloe-Fadrosh E.A."/>
            <person name="Kyrpides N.C."/>
            <person name="Woyke T."/>
        </authorList>
    </citation>
    <scope>NUCLEOTIDE SEQUENCE</scope>
    <source>
        <strain evidence="2">GVMAG-M-3300023174-24</strain>
    </source>
</reference>
<evidence type="ECO:0008006" key="3">
    <source>
        <dbReference type="Google" id="ProtNLM"/>
    </source>
</evidence>
<dbReference type="EMBL" id="MN739631">
    <property type="protein sequence ID" value="QHT17138.1"/>
    <property type="molecule type" value="Genomic_DNA"/>
</dbReference>
<protein>
    <recommendedName>
        <fullName evidence="3">MIF4G domain-containing protein</fullName>
    </recommendedName>
</protein>
<feature type="compositionally biased region" description="Basic and acidic residues" evidence="1">
    <location>
        <begin position="81"/>
        <end position="91"/>
    </location>
</feature>
<name>A0A6C0DJM4_9ZZZZ</name>
<sequence>MVYYSLEDYNNIISSGYDYVLPENVISIINNLTTELGIIETTNTQVEKKKTYENDRNTRDFKHRDSNNFNTKRNKNAIEPSWEKLPSHRPTKIEKKEGIEKTINDIRTCLNKISNKNYDIQRDTILNYITELDNVVKTSTIDEEEQPEIKPPEENIELIKVANAIFDIASNNKFYSEIYANLYKELIDRFEIFNKIISKYLDKYLDSIKQIKYVDSNEDYNKYCENNKLNDKRKAMSAFIINLMKKQIIEKEKVLDIILMLQNLVFEYIDVDNKTNEVDEITENIFIFSTMSATEFMNMSEWDNIKSNIVKCSQYKAKEHKSISSRAIFKYMDILDFFKKNNIQ</sequence>
<accession>A0A6C0DJM4</accession>
<feature type="region of interest" description="Disordered" evidence="1">
    <location>
        <begin position="58"/>
        <end position="91"/>
    </location>
</feature>
<dbReference type="Gene3D" id="1.25.40.180">
    <property type="match status" value="1"/>
</dbReference>
<dbReference type="AlphaFoldDB" id="A0A6C0DJM4"/>
<evidence type="ECO:0000256" key="1">
    <source>
        <dbReference type="SAM" id="MobiDB-lite"/>
    </source>
</evidence>
<evidence type="ECO:0000313" key="2">
    <source>
        <dbReference type="EMBL" id="QHT17138.1"/>
    </source>
</evidence>
<proteinExistence type="predicted"/>
<organism evidence="2">
    <name type="scientific">viral metagenome</name>
    <dbReference type="NCBI Taxonomy" id="1070528"/>
    <lineage>
        <taxon>unclassified sequences</taxon>
        <taxon>metagenomes</taxon>
        <taxon>organismal metagenomes</taxon>
    </lineage>
</organism>